<keyword evidence="1" id="KW-1185">Reference proteome</keyword>
<dbReference type="AlphaFoldDB" id="A0A1I8FWW5"/>
<accession>A0A1I8FWW5</accession>
<dbReference type="WBParaSite" id="maker-uti_cns_0000180-snap-gene-0.21-mRNA-1">
    <property type="protein sequence ID" value="maker-uti_cns_0000180-snap-gene-0.21-mRNA-1"/>
    <property type="gene ID" value="maker-uti_cns_0000180-snap-gene-0.21"/>
</dbReference>
<evidence type="ECO:0000313" key="1">
    <source>
        <dbReference type="Proteomes" id="UP000095280"/>
    </source>
</evidence>
<proteinExistence type="predicted"/>
<sequence>ADHLNLTEPVRLGLFYRRADQAVISVGRTSSGNCDLRAESARDRLMEPPSPREPKEITCASLRVDFKSKRSVIEFNDCNKPMASLVSFKKVAEGQRDYSSCNANLLTELARVPELKTTPRPIQLTYFGNSSSTEVSQIGLSRIIIISIICNQVLRRMIY</sequence>
<evidence type="ECO:0000313" key="2">
    <source>
        <dbReference type="WBParaSite" id="maker-uti_cns_0000180-snap-gene-0.21-mRNA-1"/>
    </source>
</evidence>
<organism evidence="1 2">
    <name type="scientific">Macrostomum lignano</name>
    <dbReference type="NCBI Taxonomy" id="282301"/>
    <lineage>
        <taxon>Eukaryota</taxon>
        <taxon>Metazoa</taxon>
        <taxon>Spiralia</taxon>
        <taxon>Lophotrochozoa</taxon>
        <taxon>Platyhelminthes</taxon>
        <taxon>Rhabditophora</taxon>
        <taxon>Macrostomorpha</taxon>
        <taxon>Macrostomida</taxon>
        <taxon>Macrostomidae</taxon>
        <taxon>Macrostomum</taxon>
    </lineage>
</organism>
<dbReference type="Proteomes" id="UP000095280">
    <property type="component" value="Unplaced"/>
</dbReference>
<reference evidence="2" key="1">
    <citation type="submission" date="2016-11" db="UniProtKB">
        <authorList>
            <consortium name="WormBaseParasite"/>
        </authorList>
    </citation>
    <scope>IDENTIFICATION</scope>
</reference>
<protein>
    <submittedName>
        <fullName evidence="2">ZP domain-containing protein</fullName>
    </submittedName>
</protein>
<name>A0A1I8FWW5_9PLAT</name>